<name>A0A834N443_VESGE</name>
<evidence type="ECO:0000313" key="2">
    <source>
        <dbReference type="Proteomes" id="UP000617340"/>
    </source>
</evidence>
<organism evidence="1 2">
    <name type="scientific">Vespula germanica</name>
    <name type="common">German yellow jacket</name>
    <name type="synonym">Paravespula germanica</name>
    <dbReference type="NCBI Taxonomy" id="30212"/>
    <lineage>
        <taxon>Eukaryota</taxon>
        <taxon>Metazoa</taxon>
        <taxon>Ecdysozoa</taxon>
        <taxon>Arthropoda</taxon>
        <taxon>Hexapoda</taxon>
        <taxon>Insecta</taxon>
        <taxon>Pterygota</taxon>
        <taxon>Neoptera</taxon>
        <taxon>Endopterygota</taxon>
        <taxon>Hymenoptera</taxon>
        <taxon>Apocrita</taxon>
        <taxon>Aculeata</taxon>
        <taxon>Vespoidea</taxon>
        <taxon>Vespidae</taxon>
        <taxon>Vespinae</taxon>
        <taxon>Vespula</taxon>
    </lineage>
</organism>
<reference evidence="1" key="1">
    <citation type="journal article" date="2020" name="G3 (Bethesda)">
        <title>High-Quality Assemblies for Three Invasive Social Wasps from the &lt;i&gt;Vespula&lt;/i&gt; Genus.</title>
        <authorList>
            <person name="Harrop T.W.R."/>
            <person name="Guhlin J."/>
            <person name="McLaughlin G.M."/>
            <person name="Permina E."/>
            <person name="Stockwell P."/>
            <person name="Gilligan J."/>
            <person name="Le Lec M.F."/>
            <person name="Gruber M.A.M."/>
            <person name="Quinn O."/>
            <person name="Lovegrove M."/>
            <person name="Duncan E.J."/>
            <person name="Remnant E.J."/>
            <person name="Van Eeckhoven J."/>
            <person name="Graham B."/>
            <person name="Knapp R.A."/>
            <person name="Langford K.W."/>
            <person name="Kronenberg Z."/>
            <person name="Press M.O."/>
            <person name="Eacker S.M."/>
            <person name="Wilson-Rankin E.E."/>
            <person name="Purcell J."/>
            <person name="Lester P.J."/>
            <person name="Dearden P.K."/>
        </authorList>
    </citation>
    <scope>NUCLEOTIDE SEQUENCE</scope>
    <source>
        <strain evidence="1">Linc-1</strain>
    </source>
</reference>
<protein>
    <submittedName>
        <fullName evidence="1">Uncharacterized protein</fullName>
    </submittedName>
</protein>
<evidence type="ECO:0000313" key="1">
    <source>
        <dbReference type="EMBL" id="KAF7396090.1"/>
    </source>
</evidence>
<sequence length="91" mass="10402">MFRDETNAQEETYVELQGRKEVSTMLIYAPPLSEENDEGAIEIGSFLIHITILARSEVVIKTLYFQSHSAHVYTYIDIPRFHFRASKGPPG</sequence>
<proteinExistence type="predicted"/>
<keyword evidence="2" id="KW-1185">Reference proteome</keyword>
<dbReference type="AlphaFoldDB" id="A0A834N443"/>
<accession>A0A834N443</accession>
<dbReference type="Proteomes" id="UP000617340">
    <property type="component" value="Unassembled WGS sequence"/>
</dbReference>
<comment type="caution">
    <text evidence="1">The sequence shown here is derived from an EMBL/GenBank/DDBJ whole genome shotgun (WGS) entry which is preliminary data.</text>
</comment>
<dbReference type="EMBL" id="JACSDZ010000009">
    <property type="protein sequence ID" value="KAF7396090.1"/>
    <property type="molecule type" value="Genomic_DNA"/>
</dbReference>
<gene>
    <name evidence="1" type="ORF">HZH68_010140</name>
</gene>